<protein>
    <submittedName>
        <fullName evidence="3">Uncharacterized protein</fullName>
    </submittedName>
</protein>
<dbReference type="Proteomes" id="UP001460270">
    <property type="component" value="Unassembled WGS sequence"/>
</dbReference>
<keyword evidence="4" id="KW-1185">Reference proteome</keyword>
<comment type="caution">
    <text evidence="3">The sequence shown here is derived from an EMBL/GenBank/DDBJ whole genome shotgun (WGS) entry which is preliminary data.</text>
</comment>
<sequence length="209" mass="22542">MAVKTLGLVLLSLSAVWVHCVSAGGAYCAKTARARAAALGLEYPGVHGAPNLSGPPSHSVHHPQPFQSNPQPPAVNYNTFYNPFLEFPHFQPVGSGSHSLLHSNLLSSISRGEPLNKHQSNFEQVKRVGPLTERQPPSWDGLEQRASESHKTLLPFVYGWPGAAGDASVPNGHGMSGMTAPPLLQTPASGLYYVMYPVRRDQSLVWCSR</sequence>
<dbReference type="EMBL" id="JBBPFD010000016">
    <property type="protein sequence ID" value="KAK7893467.1"/>
    <property type="molecule type" value="Genomic_DNA"/>
</dbReference>
<evidence type="ECO:0000313" key="4">
    <source>
        <dbReference type="Proteomes" id="UP001460270"/>
    </source>
</evidence>
<accession>A0AAW0NC03</accession>
<evidence type="ECO:0000256" key="2">
    <source>
        <dbReference type="SAM" id="SignalP"/>
    </source>
</evidence>
<organism evidence="3 4">
    <name type="scientific">Mugilogobius chulae</name>
    <name type="common">yellowstripe goby</name>
    <dbReference type="NCBI Taxonomy" id="88201"/>
    <lineage>
        <taxon>Eukaryota</taxon>
        <taxon>Metazoa</taxon>
        <taxon>Chordata</taxon>
        <taxon>Craniata</taxon>
        <taxon>Vertebrata</taxon>
        <taxon>Euteleostomi</taxon>
        <taxon>Actinopterygii</taxon>
        <taxon>Neopterygii</taxon>
        <taxon>Teleostei</taxon>
        <taxon>Neoteleostei</taxon>
        <taxon>Acanthomorphata</taxon>
        <taxon>Gobiaria</taxon>
        <taxon>Gobiiformes</taxon>
        <taxon>Gobioidei</taxon>
        <taxon>Gobiidae</taxon>
        <taxon>Gobionellinae</taxon>
        <taxon>Mugilogobius</taxon>
    </lineage>
</organism>
<dbReference type="AlphaFoldDB" id="A0AAW0NC03"/>
<feature type="region of interest" description="Disordered" evidence="1">
    <location>
        <begin position="50"/>
        <end position="72"/>
    </location>
</feature>
<keyword evidence="2" id="KW-0732">Signal</keyword>
<reference evidence="4" key="1">
    <citation type="submission" date="2024-04" db="EMBL/GenBank/DDBJ databases">
        <title>Salinicola lusitanus LLJ914,a marine bacterium isolated from the Okinawa Trough.</title>
        <authorList>
            <person name="Li J."/>
        </authorList>
    </citation>
    <scope>NUCLEOTIDE SEQUENCE [LARGE SCALE GENOMIC DNA]</scope>
</reference>
<evidence type="ECO:0000256" key="1">
    <source>
        <dbReference type="SAM" id="MobiDB-lite"/>
    </source>
</evidence>
<evidence type="ECO:0000313" key="3">
    <source>
        <dbReference type="EMBL" id="KAK7893467.1"/>
    </source>
</evidence>
<proteinExistence type="predicted"/>
<feature type="signal peptide" evidence="2">
    <location>
        <begin position="1"/>
        <end position="23"/>
    </location>
</feature>
<name>A0AAW0NC03_9GOBI</name>
<feature type="chain" id="PRO_5043979324" evidence="2">
    <location>
        <begin position="24"/>
        <end position="209"/>
    </location>
</feature>
<gene>
    <name evidence="3" type="ORF">WMY93_022619</name>
</gene>